<name>A0A6J5KQQ3_9CAUD</name>
<reference evidence="3" key="1">
    <citation type="submission" date="2020-04" db="EMBL/GenBank/DDBJ databases">
        <authorList>
            <person name="Chiriac C."/>
            <person name="Salcher M."/>
            <person name="Ghai R."/>
            <person name="Kavagutti S V."/>
        </authorList>
    </citation>
    <scope>NUCLEOTIDE SEQUENCE</scope>
</reference>
<dbReference type="InterPro" id="IPR003611">
    <property type="entry name" value="NUMOD3"/>
</dbReference>
<sequence>MRLYFLYKTTNLRDERVYHGIHLTDDLYFGTPNSVDTFCGDTAEIRSILKLHGRQVFHVETICAYPIEEDANKHLDKLLKTRDANSYNRVIVRTPEQRARTSEVNLGEKNPFYGQKHSDKTKGNLSSYRKSVRWITDGVTERQIGAHDDVAPGWRRGRLKKSTTDSSKSQ</sequence>
<feature type="region of interest" description="Disordered" evidence="1">
    <location>
        <begin position="145"/>
        <end position="170"/>
    </location>
</feature>
<organism evidence="3">
    <name type="scientific">uncultured Caudovirales phage</name>
    <dbReference type="NCBI Taxonomy" id="2100421"/>
    <lineage>
        <taxon>Viruses</taxon>
        <taxon>Duplodnaviria</taxon>
        <taxon>Heunggongvirae</taxon>
        <taxon>Uroviricota</taxon>
        <taxon>Caudoviricetes</taxon>
        <taxon>Peduoviridae</taxon>
        <taxon>Maltschvirus</taxon>
        <taxon>Maltschvirus maltsch</taxon>
    </lineage>
</organism>
<feature type="domain" description="Nuclease associated modular" evidence="2">
    <location>
        <begin position="94"/>
        <end position="126"/>
    </location>
</feature>
<evidence type="ECO:0000256" key="1">
    <source>
        <dbReference type="SAM" id="MobiDB-lite"/>
    </source>
</evidence>
<dbReference type="EMBL" id="LR796178">
    <property type="protein sequence ID" value="CAB4124231.1"/>
    <property type="molecule type" value="Genomic_DNA"/>
</dbReference>
<dbReference type="Pfam" id="PF07460">
    <property type="entry name" value="NUMOD3"/>
    <property type="match status" value="1"/>
</dbReference>
<evidence type="ECO:0000259" key="2">
    <source>
        <dbReference type="Pfam" id="PF07460"/>
    </source>
</evidence>
<dbReference type="SUPFAM" id="SSF64496">
    <property type="entry name" value="DNA-binding domain of intron-encoded endonucleases"/>
    <property type="match status" value="1"/>
</dbReference>
<accession>A0A6J5KQQ3</accession>
<evidence type="ECO:0000313" key="3">
    <source>
        <dbReference type="EMBL" id="CAB4124231.1"/>
    </source>
</evidence>
<gene>
    <name evidence="3" type="ORF">UFOVP49_72</name>
</gene>
<dbReference type="GO" id="GO:0003677">
    <property type="term" value="F:DNA binding"/>
    <property type="evidence" value="ECO:0007669"/>
    <property type="project" value="InterPro"/>
</dbReference>
<protein>
    <submittedName>
        <fullName evidence="3">Nuclease associated modular domain 3</fullName>
    </submittedName>
</protein>
<proteinExistence type="predicted"/>